<evidence type="ECO:0000313" key="1">
    <source>
        <dbReference type="EMBL" id="QEG20166.1"/>
    </source>
</evidence>
<sequence length="60" mass="6629">MGGMMSFVTEVGDFRDLLSALNCMFRYLLMIPSPASVVIQNCPELGRVPFLVGFSPAVFR</sequence>
<keyword evidence="2" id="KW-1185">Reference proteome</keyword>
<reference evidence="1 2" key="1">
    <citation type="submission" date="2019-08" db="EMBL/GenBank/DDBJ databases">
        <title>Deep-cultivation of Planctomycetes and their phenomic and genomic characterization uncovers novel biology.</title>
        <authorList>
            <person name="Wiegand S."/>
            <person name="Jogler M."/>
            <person name="Boedeker C."/>
            <person name="Pinto D."/>
            <person name="Vollmers J."/>
            <person name="Rivas-Marin E."/>
            <person name="Kohn T."/>
            <person name="Peeters S.H."/>
            <person name="Heuer A."/>
            <person name="Rast P."/>
            <person name="Oberbeckmann S."/>
            <person name="Bunk B."/>
            <person name="Jeske O."/>
            <person name="Meyerdierks A."/>
            <person name="Storesund J.E."/>
            <person name="Kallscheuer N."/>
            <person name="Luecker S."/>
            <person name="Lage O.M."/>
            <person name="Pohl T."/>
            <person name="Merkel B.J."/>
            <person name="Hornburger P."/>
            <person name="Mueller R.-W."/>
            <person name="Bruemmer F."/>
            <person name="Labrenz M."/>
            <person name="Spormann A.M."/>
            <person name="Op den Camp H."/>
            <person name="Overmann J."/>
            <person name="Amann R."/>
            <person name="Jetten M.S.M."/>
            <person name="Mascher T."/>
            <person name="Medema M.H."/>
            <person name="Devos D.P."/>
            <person name="Kaster A.-K."/>
            <person name="Ovreas L."/>
            <person name="Rohde M."/>
            <person name="Galperin M.Y."/>
            <person name="Jogler C."/>
        </authorList>
    </citation>
    <scope>NUCLEOTIDE SEQUENCE [LARGE SCALE GENOMIC DNA]</scope>
    <source>
        <strain evidence="1 2">FC18</strain>
    </source>
</reference>
<dbReference type="KEGG" id="mff:MFFC18_00130"/>
<protein>
    <submittedName>
        <fullName evidence="1">Uncharacterized protein</fullName>
    </submittedName>
</protein>
<dbReference type="EMBL" id="CP042912">
    <property type="protein sequence ID" value="QEG20166.1"/>
    <property type="molecule type" value="Genomic_DNA"/>
</dbReference>
<dbReference type="AlphaFoldDB" id="A0A5B9P695"/>
<dbReference type="Proteomes" id="UP000322214">
    <property type="component" value="Chromosome"/>
</dbReference>
<evidence type="ECO:0000313" key="2">
    <source>
        <dbReference type="Proteomes" id="UP000322214"/>
    </source>
</evidence>
<organism evidence="1 2">
    <name type="scientific">Mariniblastus fucicola</name>
    <dbReference type="NCBI Taxonomy" id="980251"/>
    <lineage>
        <taxon>Bacteria</taxon>
        <taxon>Pseudomonadati</taxon>
        <taxon>Planctomycetota</taxon>
        <taxon>Planctomycetia</taxon>
        <taxon>Pirellulales</taxon>
        <taxon>Pirellulaceae</taxon>
        <taxon>Mariniblastus</taxon>
    </lineage>
</organism>
<accession>A0A5B9P695</accession>
<name>A0A5B9P695_9BACT</name>
<proteinExistence type="predicted"/>
<gene>
    <name evidence="1" type="ORF">MFFC18_00130</name>
</gene>